<dbReference type="PROSITE" id="PS00670">
    <property type="entry name" value="D_2_HYDROXYACID_DH_2"/>
    <property type="match status" value="1"/>
</dbReference>
<keyword evidence="3" id="KW-0520">NAD</keyword>
<dbReference type="InterPro" id="IPR029753">
    <property type="entry name" value="D-isomer_DH_CS"/>
</dbReference>
<dbReference type="InterPro" id="IPR029752">
    <property type="entry name" value="D-isomer_DH_CS1"/>
</dbReference>
<dbReference type="PATRIC" id="fig|1685127.3.peg.1533"/>
<evidence type="ECO:0000256" key="4">
    <source>
        <dbReference type="RuleBase" id="RU003719"/>
    </source>
</evidence>
<dbReference type="PANTHER" id="PTHR10996">
    <property type="entry name" value="2-HYDROXYACID DEHYDROGENASE-RELATED"/>
    <property type="match status" value="1"/>
</dbReference>
<evidence type="ECO:0000256" key="3">
    <source>
        <dbReference type="ARBA" id="ARBA00023027"/>
    </source>
</evidence>
<dbReference type="EMBL" id="LFWZ01000052">
    <property type="protein sequence ID" value="KON29762.1"/>
    <property type="molecule type" value="Genomic_DNA"/>
</dbReference>
<dbReference type="SUPFAM" id="SSF52283">
    <property type="entry name" value="Formate/glycerate dehydrogenase catalytic domain-like"/>
    <property type="match status" value="1"/>
</dbReference>
<dbReference type="Proteomes" id="UP000037210">
    <property type="component" value="Unassembled WGS sequence"/>
</dbReference>
<evidence type="ECO:0000313" key="8">
    <source>
        <dbReference type="Proteomes" id="UP000037210"/>
    </source>
</evidence>
<organism evidence="7 8">
    <name type="scientific">miscellaneous Crenarchaeota group-15 archaeon DG-45</name>
    <dbReference type="NCBI Taxonomy" id="1685127"/>
    <lineage>
        <taxon>Archaea</taxon>
        <taxon>Candidatus Bathyarchaeota</taxon>
        <taxon>MCG-15</taxon>
    </lineage>
</organism>
<evidence type="ECO:0000313" key="7">
    <source>
        <dbReference type="EMBL" id="KON29762.1"/>
    </source>
</evidence>
<accession>A0A0M0BMF0</accession>
<proteinExistence type="inferred from homology"/>
<dbReference type="GO" id="GO:0051287">
    <property type="term" value="F:NAD binding"/>
    <property type="evidence" value="ECO:0007669"/>
    <property type="project" value="InterPro"/>
</dbReference>
<dbReference type="PROSITE" id="PS00671">
    <property type="entry name" value="D_2_HYDROXYACID_DH_3"/>
    <property type="match status" value="1"/>
</dbReference>
<dbReference type="InterPro" id="IPR050223">
    <property type="entry name" value="D-isomer_2-hydroxyacid_DH"/>
</dbReference>
<dbReference type="FunFam" id="3.40.50.720:FF:000203">
    <property type="entry name" value="D-3-phosphoglycerate dehydrogenase (SerA)"/>
    <property type="match status" value="1"/>
</dbReference>
<dbReference type="SUPFAM" id="SSF51735">
    <property type="entry name" value="NAD(P)-binding Rossmann-fold domains"/>
    <property type="match status" value="1"/>
</dbReference>
<dbReference type="PANTHER" id="PTHR10996:SF283">
    <property type="entry name" value="GLYOXYLATE_HYDROXYPYRUVATE REDUCTASE B"/>
    <property type="match status" value="1"/>
</dbReference>
<evidence type="ECO:0000259" key="6">
    <source>
        <dbReference type="Pfam" id="PF02826"/>
    </source>
</evidence>
<dbReference type="GO" id="GO:0016618">
    <property type="term" value="F:hydroxypyruvate reductase [NAD(P)H] activity"/>
    <property type="evidence" value="ECO:0007669"/>
    <property type="project" value="TreeGrafter"/>
</dbReference>
<name>A0A0M0BMF0_9ARCH</name>
<dbReference type="Pfam" id="PF00389">
    <property type="entry name" value="2-Hacid_dh"/>
    <property type="match status" value="1"/>
</dbReference>
<feature type="domain" description="D-isomer specific 2-hydroxyacid dehydrogenase NAD-binding" evidence="6">
    <location>
        <begin position="106"/>
        <end position="282"/>
    </location>
</feature>
<protein>
    <recommendedName>
        <fullName evidence="9">D-glycerate dehydrogenase</fullName>
    </recommendedName>
</protein>
<evidence type="ECO:0000259" key="5">
    <source>
        <dbReference type="Pfam" id="PF00389"/>
    </source>
</evidence>
<sequence length="321" mass="35127">MKRKVLISVGKRNFPEDVAEALAPLAEVVFAPSRDYGDLLGGAHVVVVGTEPVDDAYLDMAPELRLVSRFGIGYDSVDFEACRARRIYVTHTSGVLSEAVAEHAWALILGLVKRVPQGDRYAREEWALRRRALPLGSDLLGKTLGIIGLGAIGAEVAKRAAGFGMRLVYHDVVRRPELESGYGVEFAELDELLSVSDIVTVHTPLMPSTRGLIGGRELGMMRPTAVLVNTSRGPVVDQAALVEALERDEIAGAALDVFEVEPVPLDSPLLKMENVVVTPHTASATWETRRKMAESCAESVREFLEGKRPRKLIPEMRDTFF</sequence>
<dbReference type="CDD" id="cd05301">
    <property type="entry name" value="GDH"/>
    <property type="match status" value="1"/>
</dbReference>
<dbReference type="GO" id="GO:0005829">
    <property type="term" value="C:cytosol"/>
    <property type="evidence" value="ECO:0007669"/>
    <property type="project" value="TreeGrafter"/>
</dbReference>
<comment type="similarity">
    <text evidence="1 4">Belongs to the D-isomer specific 2-hydroxyacid dehydrogenase family.</text>
</comment>
<feature type="domain" description="D-isomer specific 2-hydroxyacid dehydrogenase catalytic" evidence="5">
    <location>
        <begin position="34"/>
        <end position="312"/>
    </location>
</feature>
<dbReference type="InterPro" id="IPR036291">
    <property type="entry name" value="NAD(P)-bd_dom_sf"/>
</dbReference>
<dbReference type="AlphaFoldDB" id="A0A0M0BMF0"/>
<dbReference type="PROSITE" id="PS00065">
    <property type="entry name" value="D_2_HYDROXYACID_DH_1"/>
    <property type="match status" value="1"/>
</dbReference>
<keyword evidence="2 4" id="KW-0560">Oxidoreductase</keyword>
<evidence type="ECO:0008006" key="9">
    <source>
        <dbReference type="Google" id="ProtNLM"/>
    </source>
</evidence>
<comment type="caution">
    <text evidence="7">The sequence shown here is derived from an EMBL/GenBank/DDBJ whole genome shotgun (WGS) entry which is preliminary data.</text>
</comment>
<dbReference type="GO" id="GO:0030267">
    <property type="term" value="F:glyoxylate reductase (NADPH) activity"/>
    <property type="evidence" value="ECO:0007669"/>
    <property type="project" value="TreeGrafter"/>
</dbReference>
<dbReference type="Pfam" id="PF02826">
    <property type="entry name" value="2-Hacid_dh_C"/>
    <property type="match status" value="1"/>
</dbReference>
<dbReference type="Gene3D" id="3.40.50.720">
    <property type="entry name" value="NAD(P)-binding Rossmann-like Domain"/>
    <property type="match status" value="2"/>
</dbReference>
<dbReference type="InterPro" id="IPR006139">
    <property type="entry name" value="D-isomer_2_OHA_DH_cat_dom"/>
</dbReference>
<gene>
    <name evidence="7" type="ORF">AC482_05670</name>
</gene>
<reference evidence="7 8" key="1">
    <citation type="submission" date="2015-06" db="EMBL/GenBank/DDBJ databases">
        <title>New insights into the roles of widespread benthic archaea in carbon and nitrogen cycling.</title>
        <authorList>
            <person name="Lazar C.S."/>
            <person name="Baker B.J."/>
            <person name="Seitz K.W."/>
            <person name="Hyde A.S."/>
            <person name="Dick G.J."/>
            <person name="Hinrichs K.-U."/>
            <person name="Teske A.P."/>
        </authorList>
    </citation>
    <scope>NUCLEOTIDE SEQUENCE [LARGE SCALE GENOMIC DNA]</scope>
    <source>
        <strain evidence="7">DG-45</strain>
    </source>
</reference>
<evidence type="ECO:0000256" key="2">
    <source>
        <dbReference type="ARBA" id="ARBA00023002"/>
    </source>
</evidence>
<dbReference type="InterPro" id="IPR006140">
    <property type="entry name" value="D-isomer_DH_NAD-bd"/>
</dbReference>
<evidence type="ECO:0000256" key="1">
    <source>
        <dbReference type="ARBA" id="ARBA00005854"/>
    </source>
</evidence>